<dbReference type="EMBL" id="NBYO01000002">
    <property type="protein sequence ID" value="OXT00254.1"/>
    <property type="molecule type" value="Genomic_DNA"/>
</dbReference>
<protein>
    <recommendedName>
        <fullName evidence="1">IrrE N-terminal-like domain-containing protein</fullName>
    </recommendedName>
</protein>
<evidence type="ECO:0000259" key="1">
    <source>
        <dbReference type="Pfam" id="PF06114"/>
    </source>
</evidence>
<evidence type="ECO:0000313" key="3">
    <source>
        <dbReference type="Proteomes" id="UP000215405"/>
    </source>
</evidence>
<dbReference type="Pfam" id="PF06114">
    <property type="entry name" value="Peptidase_M78"/>
    <property type="match status" value="1"/>
</dbReference>
<feature type="domain" description="IrrE N-terminal-like" evidence="1">
    <location>
        <begin position="113"/>
        <end position="204"/>
    </location>
</feature>
<proteinExistence type="predicted"/>
<sequence length="244" mass="28167">MGLARSAIRVGQRAAVVEARQDWNKGTLRMQRALRVDENKRRTKGEQKMRLTKIESRAKLVREKLGLEGIDQIVFSALRDRLAERQPNLHLKKTLADDMPNEQDEAYYDENSQTIFVSDVVWNRAENGDGDAMFVIAHELGHAYLDHTGIRKRNSISYSRYSLKNRTLEDEADEFASHFLVPTNRALIAPNSEYIRSRFGVSSLQSEIAWKRIKLAKFDLAGTQRPLPRNVINFREAVERQRDN</sequence>
<organism evidence="2 3">
    <name type="scientific">Notoacmeibacter marinus</name>
    <dbReference type="NCBI Taxonomy" id="1876515"/>
    <lineage>
        <taxon>Bacteria</taxon>
        <taxon>Pseudomonadati</taxon>
        <taxon>Pseudomonadota</taxon>
        <taxon>Alphaproteobacteria</taxon>
        <taxon>Hyphomicrobiales</taxon>
        <taxon>Notoacmeibacteraceae</taxon>
        <taxon>Notoacmeibacter</taxon>
    </lineage>
</organism>
<dbReference type="Gene3D" id="1.10.10.2910">
    <property type="match status" value="1"/>
</dbReference>
<dbReference type="AlphaFoldDB" id="A0A231UWI0"/>
<keyword evidence="3" id="KW-1185">Reference proteome</keyword>
<name>A0A231UWI0_9HYPH</name>
<reference evidence="3" key="1">
    <citation type="journal article" date="2017" name="Int. J. Syst. Evol. Microbiol.">
        <title>Notoacmeibacter marinus gen. nov., sp. nov., isolated from the gut of a limpet and proposal of Notoacmeibacteraceae fam. nov. in the order Rhizobiales of the class Alphaproteobacteria.</title>
        <authorList>
            <person name="Huang Z."/>
            <person name="Guo F."/>
            <person name="Lai Q."/>
        </authorList>
    </citation>
    <scope>NUCLEOTIDE SEQUENCE [LARGE SCALE GENOMIC DNA]</scope>
    <source>
        <strain evidence="3">XMTR2A4</strain>
    </source>
</reference>
<dbReference type="Proteomes" id="UP000215405">
    <property type="component" value="Unassembled WGS sequence"/>
</dbReference>
<accession>A0A231UWI0</accession>
<evidence type="ECO:0000313" key="2">
    <source>
        <dbReference type="EMBL" id="OXT00254.1"/>
    </source>
</evidence>
<comment type="caution">
    <text evidence="2">The sequence shown here is derived from an EMBL/GenBank/DDBJ whole genome shotgun (WGS) entry which is preliminary data.</text>
</comment>
<dbReference type="InterPro" id="IPR010359">
    <property type="entry name" value="IrrE_HExxH"/>
</dbReference>
<gene>
    <name evidence="2" type="ORF">B7H23_08805</name>
</gene>